<reference evidence="2" key="1">
    <citation type="journal article" date="2014" name="Int. J. Syst. Evol. Microbiol.">
        <title>Complete genome sequence of Corynebacterium casei LMG S-19264T (=DSM 44701T), isolated from a smear-ripened cheese.</title>
        <authorList>
            <consortium name="US DOE Joint Genome Institute (JGI-PGF)"/>
            <person name="Walter F."/>
            <person name="Albersmeier A."/>
            <person name="Kalinowski J."/>
            <person name="Ruckert C."/>
        </authorList>
    </citation>
    <scope>NUCLEOTIDE SEQUENCE</scope>
    <source>
        <strain evidence="2">CCM 7897</strain>
    </source>
</reference>
<sequence length="65" mass="7307">MPLPSRRTARNNDVDGRIKSGHDELERTAPATRRPHATPKPRYDNAPRHAGLEPNRTKAAQEGRN</sequence>
<organism evidence="2 3">
    <name type="scientific">Azorhizobium oxalatiphilum</name>
    <dbReference type="NCBI Taxonomy" id="980631"/>
    <lineage>
        <taxon>Bacteria</taxon>
        <taxon>Pseudomonadati</taxon>
        <taxon>Pseudomonadota</taxon>
        <taxon>Alphaproteobacteria</taxon>
        <taxon>Hyphomicrobiales</taxon>
        <taxon>Xanthobacteraceae</taxon>
        <taxon>Azorhizobium</taxon>
    </lineage>
</organism>
<feature type="compositionally biased region" description="Basic and acidic residues" evidence="1">
    <location>
        <begin position="10"/>
        <end position="27"/>
    </location>
</feature>
<keyword evidence="3" id="KW-1185">Reference proteome</keyword>
<protein>
    <submittedName>
        <fullName evidence="2">Uncharacterized protein</fullName>
    </submittedName>
</protein>
<dbReference type="EMBL" id="BMCT01000005">
    <property type="protein sequence ID" value="GGF72386.1"/>
    <property type="molecule type" value="Genomic_DNA"/>
</dbReference>
<feature type="compositionally biased region" description="Basic and acidic residues" evidence="1">
    <location>
        <begin position="41"/>
        <end position="65"/>
    </location>
</feature>
<name>A0A917C574_9HYPH</name>
<feature type="region of interest" description="Disordered" evidence="1">
    <location>
        <begin position="1"/>
        <end position="65"/>
    </location>
</feature>
<gene>
    <name evidence="2" type="ORF">GCM10007301_35220</name>
</gene>
<evidence type="ECO:0000313" key="2">
    <source>
        <dbReference type="EMBL" id="GGF72386.1"/>
    </source>
</evidence>
<reference evidence="2" key="2">
    <citation type="submission" date="2020-09" db="EMBL/GenBank/DDBJ databases">
        <authorList>
            <person name="Sun Q."/>
            <person name="Sedlacek I."/>
        </authorList>
    </citation>
    <scope>NUCLEOTIDE SEQUENCE</scope>
    <source>
        <strain evidence="2">CCM 7897</strain>
    </source>
</reference>
<evidence type="ECO:0000313" key="3">
    <source>
        <dbReference type="Proteomes" id="UP000606044"/>
    </source>
</evidence>
<evidence type="ECO:0000256" key="1">
    <source>
        <dbReference type="SAM" id="MobiDB-lite"/>
    </source>
</evidence>
<comment type="caution">
    <text evidence="2">The sequence shown here is derived from an EMBL/GenBank/DDBJ whole genome shotgun (WGS) entry which is preliminary data.</text>
</comment>
<dbReference type="AlphaFoldDB" id="A0A917C574"/>
<proteinExistence type="predicted"/>
<dbReference type="Proteomes" id="UP000606044">
    <property type="component" value="Unassembled WGS sequence"/>
</dbReference>
<accession>A0A917C574</accession>